<name>A0A3S4V1X2_ACTVI</name>
<dbReference type="PROSITE" id="PS50006">
    <property type="entry name" value="FHA_DOMAIN"/>
    <property type="match status" value="1"/>
</dbReference>
<dbReference type="OrthoDB" id="9807790at2"/>
<dbReference type="Gene3D" id="2.60.200.20">
    <property type="match status" value="1"/>
</dbReference>
<dbReference type="KEGG" id="avc:NCTC10951_01151"/>
<keyword evidence="3" id="KW-0067">ATP-binding</keyword>
<dbReference type="SMART" id="SM00382">
    <property type="entry name" value="AAA"/>
    <property type="match status" value="2"/>
</dbReference>
<dbReference type="PROSITE" id="PS50901">
    <property type="entry name" value="FTSK"/>
    <property type="match status" value="2"/>
</dbReference>
<evidence type="ECO:0000256" key="2">
    <source>
        <dbReference type="ARBA" id="ARBA00022741"/>
    </source>
</evidence>
<accession>A0A3S4V1X2</accession>
<evidence type="ECO:0000256" key="1">
    <source>
        <dbReference type="ARBA" id="ARBA00022553"/>
    </source>
</evidence>
<dbReference type="GO" id="GO:0005524">
    <property type="term" value="F:ATP binding"/>
    <property type="evidence" value="ECO:0007669"/>
    <property type="project" value="UniProtKB-UniRule"/>
</dbReference>
<keyword evidence="2" id="KW-0547">Nucleotide-binding</keyword>
<dbReference type="CDD" id="cd01127">
    <property type="entry name" value="TrwB_TraG_TraD_VirD4"/>
    <property type="match status" value="1"/>
</dbReference>
<dbReference type="InterPro" id="IPR050206">
    <property type="entry name" value="FtsK/SpoIIIE/SftA"/>
</dbReference>
<dbReference type="InterPro" id="IPR008984">
    <property type="entry name" value="SMAD_FHA_dom_sf"/>
</dbReference>
<dbReference type="SUPFAM" id="SSF49879">
    <property type="entry name" value="SMAD/FHA domain"/>
    <property type="match status" value="1"/>
</dbReference>
<reference evidence="4 5" key="1">
    <citation type="submission" date="2018-12" db="EMBL/GenBank/DDBJ databases">
        <authorList>
            <consortium name="Pathogen Informatics"/>
        </authorList>
    </citation>
    <scope>NUCLEOTIDE SEQUENCE [LARGE SCALE GENOMIC DNA]</scope>
    <source>
        <strain evidence="4 5">NCTC10951</strain>
    </source>
</reference>
<dbReference type="CDD" id="cd00060">
    <property type="entry name" value="FHA"/>
    <property type="match status" value="1"/>
</dbReference>
<organism evidence="4 5">
    <name type="scientific">Actinomyces viscosus</name>
    <dbReference type="NCBI Taxonomy" id="1656"/>
    <lineage>
        <taxon>Bacteria</taxon>
        <taxon>Bacillati</taxon>
        <taxon>Actinomycetota</taxon>
        <taxon>Actinomycetes</taxon>
        <taxon>Actinomycetales</taxon>
        <taxon>Actinomycetaceae</taxon>
        <taxon>Actinomyces</taxon>
    </lineage>
</organism>
<dbReference type="GO" id="GO:0003677">
    <property type="term" value="F:DNA binding"/>
    <property type="evidence" value="ECO:0007669"/>
    <property type="project" value="InterPro"/>
</dbReference>
<keyword evidence="1" id="KW-0597">Phosphoprotein</keyword>
<dbReference type="SMART" id="SM00240">
    <property type="entry name" value="FHA"/>
    <property type="match status" value="1"/>
</dbReference>
<dbReference type="InterPro" id="IPR003593">
    <property type="entry name" value="AAA+_ATPase"/>
</dbReference>
<dbReference type="Pfam" id="PF16697">
    <property type="entry name" value="Yop-YscD_cpl"/>
    <property type="match status" value="1"/>
</dbReference>
<sequence length="1479" mass="159472">MKIQLSVVGRSGHPTNLRITADATATVGDVAAALASASPVKAAGAVDPATVTLRVLDPAGITAPITLTSHTPLDESGLRSGDLVNVSAVVSERSPAQQVAIAQVVSGPDKGRSFPLAPGSTELGRSSRCGIVLSDPLVSKRHMRITVGQGIEVHDLNSANGVIVADQRVQRLSLGPDDLVTVGDTTLRLSMLTTVSSIPGARKGGDNGDIAFTRSPRVVPRTPAVKIKLPEVPRSRNAARFPLLAMVMPLLMGATMLLMTRNMLSLIFILLSPLIMIGNWVDQRIRRKRELKHDIKVFIQGVEDADRRLNRTYAAERRARKAQYPAINEVVDQALALGPMLWSRRPEHPEFLQLRLGLGTDLPRTEIEANTHRDGLAVHHQSLDRLRERYATISDVPIIVNLREDGALGVCGTGPDLEAVGRAVVAQLICLHSPAEVAVVCLTDPTGRERWDWLEWAPHTSSPHSPLGELQLACDGATGTILLARLEELIVQRGATSPARRGPSEDVSDDEGDEAIVPDVVVIVDNPGINRSRLIRVVEQGPDVGVHVLWFAGDVVDLPAACRTFLHLGEEETVVGYVRRSRSATNVIPESLSHAQARALGRHLAPVVDAGVPVDDESDLPAAISFVGLTGEELADSVEAQISRWSANHSIIDRGGAAVPLKQPLSLSALVGQGAEAPLALDLRAHGPHALVGGTTGAGKSEFLQSWVLGMAQSLSPDRITFLFVDYKGGSAFARCTELPHCVGLVTDLSPYLVRRALTSLRAELRHREHLLNEKGAKDLVTLEKTGDPDCPPSLVIVVDEFAALVGEVPEFVDGVVDVAQRGRSLGLHLVLATQRPAGVIKDNLRANTNLRVALRMADESDSQDVLGEKTAAHFPPEFPGRAAAKTGPGRVTRFQSAYPGARTSAQLQVTRVSVDEMTFGIPRPWQVAHVEAASDDVPQDIERVVDTVKRASQEAGIAAPRKPWLEELATTYDLNYLPQRRDTELILGVVDDPDSQDQYAEYFRPDDDGNICFYGSSGSGKSTALRTLAIAAGITPRSGPVDVYALDFAGGGLRMLESLPHVGAVVDGDDEERVSRLLSHVVSIVDERSERYSQSRAGTITDYRRISHRNEEPRLLLLLDGVGSMRAELEKTSDGVALLDLLQRILVDGRGVGVHVAATAERPNAVPTSMSNSFQRKIVLRQTDEDGYMYFSLPKDVLTPSSPPGRAMQVGRKDEELQLAILGDNVNVLSQSRLVDSLGHYLTRQGRQRPAAIGKLPAELPAAGLPRTVAGAPALGMSSDTLAMTGFEPVGAILLGGQPQSGTSNAIRWMSTALREWDPQIVRVHLASRRSPLAAVEGLWDLSVSGEEKIREALERLSPTLDVEAEPGHPRVALFIEGYPEFLQAPLEMALIDAVKKAKRNGHLVVAEGDTSQWNSSWPLLQEVRSARTGLILQPDSMDGELILRTPTPKVRRGEMPVGRGYWVSAGRAVKVQVPLME</sequence>
<dbReference type="InterPro" id="IPR032030">
    <property type="entry name" value="YscD_cytoplasmic_dom"/>
</dbReference>
<dbReference type="SUPFAM" id="SSF52540">
    <property type="entry name" value="P-loop containing nucleoside triphosphate hydrolases"/>
    <property type="match status" value="2"/>
</dbReference>
<dbReference type="RefSeq" id="WP_126413814.1">
    <property type="nucleotide sequence ID" value="NZ_JASPER010000009.1"/>
</dbReference>
<proteinExistence type="predicted"/>
<dbReference type="PANTHER" id="PTHR22683:SF1">
    <property type="entry name" value="TYPE VII SECRETION SYSTEM PROTEIN ESSC"/>
    <property type="match status" value="1"/>
</dbReference>
<dbReference type="Proteomes" id="UP000268658">
    <property type="component" value="Chromosome"/>
</dbReference>
<dbReference type="InterPro" id="IPR027417">
    <property type="entry name" value="P-loop_NTPase"/>
</dbReference>
<dbReference type="PANTHER" id="PTHR22683">
    <property type="entry name" value="SPORULATION PROTEIN RELATED"/>
    <property type="match status" value="1"/>
</dbReference>
<dbReference type="InterPro" id="IPR002543">
    <property type="entry name" value="FtsK_dom"/>
</dbReference>
<dbReference type="Pfam" id="PF01580">
    <property type="entry name" value="FtsK_SpoIIIE"/>
    <property type="match status" value="2"/>
</dbReference>
<dbReference type="Gene3D" id="3.40.50.300">
    <property type="entry name" value="P-loop containing nucleotide triphosphate hydrolases"/>
    <property type="match status" value="4"/>
</dbReference>
<dbReference type="InterPro" id="IPR000253">
    <property type="entry name" value="FHA_dom"/>
</dbReference>
<evidence type="ECO:0000256" key="3">
    <source>
        <dbReference type="ARBA" id="ARBA00022840"/>
    </source>
</evidence>
<evidence type="ECO:0000313" key="4">
    <source>
        <dbReference type="EMBL" id="VEI15436.1"/>
    </source>
</evidence>
<protein>
    <submittedName>
        <fullName evidence="4">DNA translocase FtsK</fullName>
    </submittedName>
</protein>
<dbReference type="EMBL" id="LR134477">
    <property type="protein sequence ID" value="VEI15436.1"/>
    <property type="molecule type" value="Genomic_DNA"/>
</dbReference>
<evidence type="ECO:0000313" key="5">
    <source>
        <dbReference type="Proteomes" id="UP000268658"/>
    </source>
</evidence>
<gene>
    <name evidence="4" type="primary">essC_2</name>
    <name evidence="4" type="ORF">NCTC10951_01151</name>
</gene>